<dbReference type="EMBL" id="JAFFZN010000017">
    <property type="protein sequence ID" value="MBO8187520.1"/>
    <property type="molecule type" value="Genomic_DNA"/>
</dbReference>
<proteinExistence type="predicted"/>
<evidence type="ECO:0000313" key="1">
    <source>
        <dbReference type="EMBL" id="MBO8187520.1"/>
    </source>
</evidence>
<name>A0ABS3WWJ8_9ACTN</name>
<dbReference type="Proteomes" id="UP001518976">
    <property type="component" value="Unassembled WGS sequence"/>
</dbReference>
<reference evidence="1 2" key="1">
    <citation type="submission" date="2021-02" db="EMBL/GenBank/DDBJ databases">
        <title>Streptomyces spirodelae sp. nov., isolated from duckweed.</title>
        <authorList>
            <person name="Saimee Y."/>
            <person name="Duangmal K."/>
        </authorList>
    </citation>
    <scope>NUCLEOTIDE SEQUENCE [LARGE SCALE GENOMIC DNA]</scope>
    <source>
        <strain evidence="1 2">DW4-2</strain>
    </source>
</reference>
<accession>A0ABS3WWJ8</accession>
<protein>
    <submittedName>
        <fullName evidence="1">Uncharacterized protein</fullName>
    </submittedName>
</protein>
<keyword evidence="2" id="KW-1185">Reference proteome</keyword>
<gene>
    <name evidence="1" type="ORF">JW592_18935</name>
</gene>
<sequence length="71" mass="7796">MDAQFQQLCVDLARQFHTEGDLIRALGRPLPVILYDMFDPDVMFALTRAANPPALVADFLSADAENADDTG</sequence>
<organism evidence="1 2">
    <name type="scientific">Streptomyces spirodelae</name>
    <dbReference type="NCBI Taxonomy" id="2812904"/>
    <lineage>
        <taxon>Bacteria</taxon>
        <taxon>Bacillati</taxon>
        <taxon>Actinomycetota</taxon>
        <taxon>Actinomycetes</taxon>
        <taxon>Kitasatosporales</taxon>
        <taxon>Streptomycetaceae</taxon>
        <taxon>Streptomyces</taxon>
    </lineage>
</organism>
<evidence type="ECO:0000313" key="2">
    <source>
        <dbReference type="Proteomes" id="UP001518976"/>
    </source>
</evidence>
<comment type="caution">
    <text evidence="1">The sequence shown here is derived from an EMBL/GenBank/DDBJ whole genome shotgun (WGS) entry which is preliminary data.</text>
</comment>